<proteinExistence type="predicted"/>
<sequence length="83" mass="8900">MARPQRVMAKVAQAAVLALRAMAALVVQLHRALMVVLAEVDAVAALQEVRRELLVTREARAVTTTLPLVAGRALPAVPLRVAR</sequence>
<protein>
    <submittedName>
        <fullName evidence="1">Uncharacterized protein</fullName>
    </submittedName>
</protein>
<dbReference type="EMBL" id="JACDQQ010000201">
    <property type="protein sequence ID" value="MBA0083739.1"/>
    <property type="molecule type" value="Genomic_DNA"/>
</dbReference>
<reference evidence="1" key="1">
    <citation type="submission" date="2020-06" db="EMBL/GenBank/DDBJ databases">
        <title>Legume-microbial interactions unlock mineral nutrients during tropical forest succession.</title>
        <authorList>
            <person name="Epihov D.Z."/>
        </authorList>
    </citation>
    <scope>NUCLEOTIDE SEQUENCE [LARGE SCALE GENOMIC DNA]</scope>
    <source>
        <strain evidence="1">Pan2503</strain>
    </source>
</reference>
<name>A0A7V8NLV7_9BACT</name>
<dbReference type="AlphaFoldDB" id="A0A7V8NLV7"/>
<comment type="caution">
    <text evidence="1">The sequence shown here is derived from an EMBL/GenBank/DDBJ whole genome shotgun (WGS) entry which is preliminary data.</text>
</comment>
<feature type="non-terminal residue" evidence="1">
    <location>
        <position position="83"/>
    </location>
</feature>
<organism evidence="1 2">
    <name type="scientific">Candidatus Acidiferrum panamense</name>
    <dbReference type="NCBI Taxonomy" id="2741543"/>
    <lineage>
        <taxon>Bacteria</taxon>
        <taxon>Pseudomonadati</taxon>
        <taxon>Acidobacteriota</taxon>
        <taxon>Terriglobia</taxon>
        <taxon>Candidatus Acidiferrales</taxon>
        <taxon>Candidatus Acidiferrum</taxon>
    </lineage>
</organism>
<accession>A0A7V8NLV7</accession>
<gene>
    <name evidence="1" type="ORF">HRJ53_01970</name>
</gene>
<keyword evidence="2" id="KW-1185">Reference proteome</keyword>
<dbReference type="Proteomes" id="UP000567293">
    <property type="component" value="Unassembled WGS sequence"/>
</dbReference>
<evidence type="ECO:0000313" key="2">
    <source>
        <dbReference type="Proteomes" id="UP000567293"/>
    </source>
</evidence>
<evidence type="ECO:0000313" key="1">
    <source>
        <dbReference type="EMBL" id="MBA0083739.1"/>
    </source>
</evidence>